<protein>
    <submittedName>
        <fullName evidence="2">Uncharacterized protein</fullName>
    </submittedName>
</protein>
<name>A0AAQ4E6G6_AMBAM</name>
<evidence type="ECO:0000256" key="1">
    <source>
        <dbReference type="SAM" id="MobiDB-lite"/>
    </source>
</evidence>
<keyword evidence="3" id="KW-1185">Reference proteome</keyword>
<evidence type="ECO:0000313" key="3">
    <source>
        <dbReference type="Proteomes" id="UP001321473"/>
    </source>
</evidence>
<dbReference type="Proteomes" id="UP001321473">
    <property type="component" value="Unassembled WGS sequence"/>
</dbReference>
<sequence length="71" mass="7827">MTGKPGPEQRDEGAARRLASADTRHGIFLFKKFSDYLRVGTSVVLHGTHHGVKDTHKNLGQKKETQELQGG</sequence>
<organism evidence="2 3">
    <name type="scientific">Amblyomma americanum</name>
    <name type="common">Lone star tick</name>
    <dbReference type="NCBI Taxonomy" id="6943"/>
    <lineage>
        <taxon>Eukaryota</taxon>
        <taxon>Metazoa</taxon>
        <taxon>Ecdysozoa</taxon>
        <taxon>Arthropoda</taxon>
        <taxon>Chelicerata</taxon>
        <taxon>Arachnida</taxon>
        <taxon>Acari</taxon>
        <taxon>Parasitiformes</taxon>
        <taxon>Ixodida</taxon>
        <taxon>Ixodoidea</taxon>
        <taxon>Ixodidae</taxon>
        <taxon>Amblyomminae</taxon>
        <taxon>Amblyomma</taxon>
    </lineage>
</organism>
<reference evidence="2 3" key="1">
    <citation type="journal article" date="2023" name="Arcadia Sci">
        <title>De novo assembly of a long-read Amblyomma americanum tick genome.</title>
        <authorList>
            <person name="Chou S."/>
            <person name="Poskanzer K.E."/>
            <person name="Rollins M."/>
            <person name="Thuy-Boun P.S."/>
        </authorList>
    </citation>
    <scope>NUCLEOTIDE SEQUENCE [LARGE SCALE GENOMIC DNA]</scope>
    <source>
        <strain evidence="2">F_SG_1</strain>
        <tissue evidence="2">Salivary glands</tissue>
    </source>
</reference>
<gene>
    <name evidence="2" type="ORF">V5799_013227</name>
</gene>
<feature type="compositionally biased region" description="Basic and acidic residues" evidence="1">
    <location>
        <begin position="51"/>
        <end position="71"/>
    </location>
</feature>
<accession>A0AAQ4E6G6</accession>
<comment type="caution">
    <text evidence="2">The sequence shown here is derived from an EMBL/GenBank/DDBJ whole genome shotgun (WGS) entry which is preliminary data.</text>
</comment>
<dbReference type="EMBL" id="JARKHS020021318">
    <property type="protein sequence ID" value="KAK8770307.1"/>
    <property type="molecule type" value="Genomic_DNA"/>
</dbReference>
<feature type="region of interest" description="Disordered" evidence="1">
    <location>
        <begin position="49"/>
        <end position="71"/>
    </location>
</feature>
<evidence type="ECO:0000313" key="2">
    <source>
        <dbReference type="EMBL" id="KAK8770307.1"/>
    </source>
</evidence>
<dbReference type="AlphaFoldDB" id="A0AAQ4E6G6"/>
<proteinExistence type="predicted"/>